<keyword evidence="1" id="KW-0812">Transmembrane</keyword>
<dbReference type="EMBL" id="BAABHJ010000001">
    <property type="protein sequence ID" value="GAA4601487.1"/>
    <property type="molecule type" value="Genomic_DNA"/>
</dbReference>
<dbReference type="Proteomes" id="UP001500212">
    <property type="component" value="Unassembled WGS sequence"/>
</dbReference>
<name>A0ABP8TCZ8_9ACTN</name>
<feature type="transmembrane region" description="Helical" evidence="1">
    <location>
        <begin position="317"/>
        <end position="338"/>
    </location>
</feature>
<protein>
    <submittedName>
        <fullName evidence="2">DUF2330 domain-containing protein</fullName>
    </submittedName>
</protein>
<accession>A0ABP8TCZ8</accession>
<evidence type="ECO:0000313" key="3">
    <source>
        <dbReference type="Proteomes" id="UP001500212"/>
    </source>
</evidence>
<gene>
    <name evidence="2" type="ORF">GCM10023195_03870</name>
</gene>
<keyword evidence="3" id="KW-1185">Reference proteome</keyword>
<evidence type="ECO:0000256" key="1">
    <source>
        <dbReference type="SAM" id="Phobius"/>
    </source>
</evidence>
<dbReference type="Pfam" id="PF10092">
    <property type="entry name" value="DUF2330"/>
    <property type="match status" value="1"/>
</dbReference>
<dbReference type="RefSeq" id="WP_345347107.1">
    <property type="nucleotide sequence ID" value="NZ_BAABHJ010000001.1"/>
</dbReference>
<proteinExistence type="predicted"/>
<comment type="caution">
    <text evidence="2">The sequence shown here is derived from an EMBL/GenBank/DDBJ whole genome shotgun (WGS) entry which is preliminary data.</text>
</comment>
<organism evidence="2 3">
    <name type="scientific">Actinoallomurus liliacearum</name>
    <dbReference type="NCBI Taxonomy" id="1080073"/>
    <lineage>
        <taxon>Bacteria</taxon>
        <taxon>Bacillati</taxon>
        <taxon>Actinomycetota</taxon>
        <taxon>Actinomycetes</taxon>
        <taxon>Streptosporangiales</taxon>
        <taxon>Thermomonosporaceae</taxon>
        <taxon>Actinoallomurus</taxon>
    </lineage>
</organism>
<dbReference type="InterPro" id="IPR019283">
    <property type="entry name" value="DUF2330"/>
</dbReference>
<keyword evidence="1" id="KW-1133">Transmembrane helix</keyword>
<evidence type="ECO:0000313" key="2">
    <source>
        <dbReference type="EMBL" id="GAA4601487.1"/>
    </source>
</evidence>
<sequence length="351" mass="37943">MRTLFRILVPLVVAVAALGVVRPSWACGCGALITRTDSGVNVADETSIVRYDGSSEEIVMRLSVRSSARDAAWLMPTPSRAAVSLGERGWFDQLDRLTEPKVIRRRHWLPDLGGGDREVGASAPRAGGRVGVLAQQRLGPFEVTTLSAGDSHALAAWLTSHGYHLKGRLSQALAPYVARHWTYTAVRLAPESGSLTGELDPLRIRFAAASPVYPIRLSRLASTPQAVHLYVLAPHRVAVRGLGLFTTYAGRVRPAQVSSPGLRALLGGGAFMTEFVRQGIPPADFTDDLGFGYTADTSYRQVEYEEGGLVTFLGLPAFLWVLALPVVVVVALVAILVARRSRTRRSIRTTP</sequence>
<reference evidence="3" key="1">
    <citation type="journal article" date="2019" name="Int. J. Syst. Evol. Microbiol.">
        <title>The Global Catalogue of Microorganisms (GCM) 10K type strain sequencing project: providing services to taxonomists for standard genome sequencing and annotation.</title>
        <authorList>
            <consortium name="The Broad Institute Genomics Platform"/>
            <consortium name="The Broad Institute Genome Sequencing Center for Infectious Disease"/>
            <person name="Wu L."/>
            <person name="Ma J."/>
        </authorList>
    </citation>
    <scope>NUCLEOTIDE SEQUENCE [LARGE SCALE GENOMIC DNA]</scope>
    <source>
        <strain evidence="3">JCM 17938</strain>
    </source>
</reference>
<keyword evidence="1" id="KW-0472">Membrane</keyword>